<dbReference type="EMBL" id="JAUDZG010000001">
    <property type="protein sequence ID" value="KAK3311588.1"/>
    <property type="molecule type" value="Genomic_DNA"/>
</dbReference>
<comment type="caution">
    <text evidence="3">The sequence shown here is derived from an EMBL/GenBank/DDBJ whole genome shotgun (WGS) entry which is preliminary data.</text>
</comment>
<proteinExistence type="predicted"/>
<dbReference type="GeneID" id="87887419"/>
<evidence type="ECO:0000313" key="4">
    <source>
        <dbReference type="Proteomes" id="UP001273166"/>
    </source>
</evidence>
<name>A0AAJ0H4C0_9PEZI</name>
<dbReference type="Pfam" id="PF03190">
    <property type="entry name" value="Thioredox_DsbH"/>
    <property type="match status" value="1"/>
</dbReference>
<dbReference type="GO" id="GO:0003824">
    <property type="term" value="F:catalytic activity"/>
    <property type="evidence" value="ECO:0007669"/>
    <property type="project" value="UniProtKB-ARBA"/>
</dbReference>
<gene>
    <name evidence="3" type="ORF">B0T15DRAFT_521924</name>
</gene>
<feature type="compositionally biased region" description="Basic and acidic residues" evidence="1">
    <location>
        <begin position="787"/>
        <end position="804"/>
    </location>
</feature>
<keyword evidence="4" id="KW-1185">Reference proteome</keyword>
<dbReference type="Gene3D" id="1.50.10.10">
    <property type="match status" value="1"/>
</dbReference>
<dbReference type="InterPro" id="IPR036249">
    <property type="entry name" value="Thioredoxin-like_sf"/>
</dbReference>
<dbReference type="CDD" id="cd02955">
    <property type="entry name" value="SSP411"/>
    <property type="match status" value="1"/>
</dbReference>
<dbReference type="InterPro" id="IPR012341">
    <property type="entry name" value="6hp_glycosidase-like_sf"/>
</dbReference>
<dbReference type="RefSeq" id="XP_062727368.1">
    <property type="nucleotide sequence ID" value="XM_062868590.1"/>
</dbReference>
<feature type="region of interest" description="Disordered" evidence="1">
    <location>
        <begin position="159"/>
        <end position="187"/>
    </location>
</feature>
<evidence type="ECO:0000256" key="1">
    <source>
        <dbReference type="SAM" id="MobiDB-lite"/>
    </source>
</evidence>
<dbReference type="PIRSF" id="PIRSF006402">
    <property type="entry name" value="UCP006402_thioredoxin"/>
    <property type="match status" value="1"/>
</dbReference>
<dbReference type="InterPro" id="IPR008928">
    <property type="entry name" value="6-hairpin_glycosidase_sf"/>
</dbReference>
<dbReference type="PANTHER" id="PTHR42899">
    <property type="entry name" value="SPERMATOGENESIS-ASSOCIATED PROTEIN 20"/>
    <property type="match status" value="1"/>
</dbReference>
<protein>
    <recommendedName>
        <fullName evidence="2">Spermatogenesis-associated protein 20-like TRX domain-containing protein</fullName>
    </recommendedName>
</protein>
<dbReference type="GO" id="GO:0005975">
    <property type="term" value="P:carbohydrate metabolic process"/>
    <property type="evidence" value="ECO:0007669"/>
    <property type="project" value="InterPro"/>
</dbReference>
<feature type="domain" description="Spermatogenesis-associated protein 20-like TRX" evidence="2">
    <location>
        <begin position="33"/>
        <end position="156"/>
    </location>
</feature>
<dbReference type="Proteomes" id="UP001273166">
    <property type="component" value="Unassembled WGS sequence"/>
</dbReference>
<organism evidence="3 4">
    <name type="scientific">Chaetomium strumarium</name>
    <dbReference type="NCBI Taxonomy" id="1170767"/>
    <lineage>
        <taxon>Eukaryota</taxon>
        <taxon>Fungi</taxon>
        <taxon>Dikarya</taxon>
        <taxon>Ascomycota</taxon>
        <taxon>Pezizomycotina</taxon>
        <taxon>Sordariomycetes</taxon>
        <taxon>Sordariomycetidae</taxon>
        <taxon>Sordariales</taxon>
        <taxon>Chaetomiaceae</taxon>
        <taxon>Chaetomium</taxon>
    </lineage>
</organism>
<dbReference type="AlphaFoldDB" id="A0AAJ0H4C0"/>
<dbReference type="InterPro" id="IPR024705">
    <property type="entry name" value="Ssp411"/>
</dbReference>
<evidence type="ECO:0000259" key="2">
    <source>
        <dbReference type="Pfam" id="PF03190"/>
    </source>
</evidence>
<dbReference type="SUPFAM" id="SSF52833">
    <property type="entry name" value="Thioredoxin-like"/>
    <property type="match status" value="1"/>
</dbReference>
<reference evidence="3" key="1">
    <citation type="journal article" date="2023" name="Mol. Phylogenet. Evol.">
        <title>Genome-scale phylogeny and comparative genomics of the fungal order Sordariales.</title>
        <authorList>
            <person name="Hensen N."/>
            <person name="Bonometti L."/>
            <person name="Westerberg I."/>
            <person name="Brannstrom I.O."/>
            <person name="Guillou S."/>
            <person name="Cros-Aarteil S."/>
            <person name="Calhoun S."/>
            <person name="Haridas S."/>
            <person name="Kuo A."/>
            <person name="Mondo S."/>
            <person name="Pangilinan J."/>
            <person name="Riley R."/>
            <person name="LaButti K."/>
            <person name="Andreopoulos B."/>
            <person name="Lipzen A."/>
            <person name="Chen C."/>
            <person name="Yan M."/>
            <person name="Daum C."/>
            <person name="Ng V."/>
            <person name="Clum A."/>
            <person name="Steindorff A."/>
            <person name="Ohm R.A."/>
            <person name="Martin F."/>
            <person name="Silar P."/>
            <person name="Natvig D.O."/>
            <person name="Lalanne C."/>
            <person name="Gautier V."/>
            <person name="Ament-Velasquez S.L."/>
            <person name="Kruys A."/>
            <person name="Hutchinson M.I."/>
            <person name="Powell A.J."/>
            <person name="Barry K."/>
            <person name="Miller A.N."/>
            <person name="Grigoriev I.V."/>
            <person name="Debuchy R."/>
            <person name="Gladieux P."/>
            <person name="Hiltunen Thoren M."/>
            <person name="Johannesson H."/>
        </authorList>
    </citation>
    <scope>NUCLEOTIDE SEQUENCE</scope>
    <source>
        <strain evidence="3">CBS 333.67</strain>
    </source>
</reference>
<dbReference type="SUPFAM" id="SSF48208">
    <property type="entry name" value="Six-hairpin glycosidases"/>
    <property type="match status" value="1"/>
</dbReference>
<sequence>MMRAQLGQRQQQPHHTPHDAAGVRDAAFPALQNRAGESDSPYVRRHADTPVAWQMLDADTLARATAENKPIFMHIGFLADHLCHLTTQDSFANPAVASFLNESFIPILVDREERPDLDTIYQNYSEAVNATGGWPLNLFLTPDLYPIFGGTYWPGPGTEHSTAAGADSNLAAQSGGGGGGGESAVGDETGPYNDFLAIAKKIHKFWVEQEERCRREAFEMLHKLQDFAQEGTFGGGGTTISTGTGAGPSITTTAEPGDLDLDQLDEALGRITKMFDPVDYGFGTPKFPNPARLSFLLRLPHFPSEVADVIGEKEVGNATSMAIKTLRRIRDGGLRDHLGAGFMRFSVTSDWSMPHFEKMVGENALLLGVFLDAWLGHSRDSSKELTLDDEFADVVLELADYLTSPQIRLSNGGFVMSEAADSFYRKGDRHMREGAYYLWTRREFDQVVGGGSSSDDHASSVAAAYWNVQEDGNVPQDQDPFDEFINQNVLSVNADATELSKQFSIPPSEIKSSVASAREKLRAHRERERPRPARDEKVVVAVNGMVIAALARTAGAVRWLDPARVAKYLQAAKTAAAFIRDNLWAETDNKTNPLRRFFWERPSQTLAFADDYAFLIDGLLDLYTATFEQEWLDWAKQLQDTQTRLFYDPPLAPNSKATPDPRHAYAGGFYSTEAETLSPTILRLKSGMDKAMPSTNAVAASNLFRLGTLLNEQKYVLQAKETVNAFEAEILQYPWLFVGLLTSVVTARLGVRTARVDRREDEDVLRAWYTRPRAEAGVLILVEGKEEGAGKTKREEDSIKEGTKQGDGVWEGLKKKVEDLTIGSRS</sequence>
<feature type="compositionally biased region" description="Gly residues" evidence="1">
    <location>
        <begin position="174"/>
        <end position="183"/>
    </location>
</feature>
<dbReference type="InterPro" id="IPR004879">
    <property type="entry name" value="Ssp411-like_TRX"/>
</dbReference>
<evidence type="ECO:0000313" key="3">
    <source>
        <dbReference type="EMBL" id="KAK3311588.1"/>
    </source>
</evidence>
<reference evidence="3" key="2">
    <citation type="submission" date="2023-06" db="EMBL/GenBank/DDBJ databases">
        <authorList>
            <consortium name="Lawrence Berkeley National Laboratory"/>
            <person name="Mondo S.J."/>
            <person name="Hensen N."/>
            <person name="Bonometti L."/>
            <person name="Westerberg I."/>
            <person name="Brannstrom I.O."/>
            <person name="Guillou S."/>
            <person name="Cros-Aarteil S."/>
            <person name="Calhoun S."/>
            <person name="Haridas S."/>
            <person name="Kuo A."/>
            <person name="Pangilinan J."/>
            <person name="Riley R."/>
            <person name="Labutti K."/>
            <person name="Andreopoulos B."/>
            <person name="Lipzen A."/>
            <person name="Chen C."/>
            <person name="Yanf M."/>
            <person name="Daum C."/>
            <person name="Ng V."/>
            <person name="Clum A."/>
            <person name="Steindorff A."/>
            <person name="Ohm R."/>
            <person name="Martin F."/>
            <person name="Silar P."/>
            <person name="Natvig D."/>
            <person name="Lalanne C."/>
            <person name="Gautier V."/>
            <person name="Ament-Velasquez S.L."/>
            <person name="Kruys A."/>
            <person name="Hutchinson M.I."/>
            <person name="Powell A.J."/>
            <person name="Barry K."/>
            <person name="Miller A.N."/>
            <person name="Grigoriev I.V."/>
            <person name="Debuchy R."/>
            <person name="Gladieux P."/>
            <person name="Thoren M.H."/>
            <person name="Johannesson H."/>
        </authorList>
    </citation>
    <scope>NUCLEOTIDE SEQUENCE</scope>
    <source>
        <strain evidence="3">CBS 333.67</strain>
    </source>
</reference>
<dbReference type="PANTHER" id="PTHR42899:SF1">
    <property type="entry name" value="SPERMATOGENESIS-ASSOCIATED PROTEIN 20"/>
    <property type="match status" value="1"/>
</dbReference>
<feature type="region of interest" description="Disordered" evidence="1">
    <location>
        <begin position="1"/>
        <end position="23"/>
    </location>
</feature>
<accession>A0AAJ0H4C0</accession>
<feature type="region of interest" description="Disordered" evidence="1">
    <location>
        <begin position="787"/>
        <end position="806"/>
    </location>
</feature>
<dbReference type="Gene3D" id="3.40.30.10">
    <property type="entry name" value="Glutaredoxin"/>
    <property type="match status" value="1"/>
</dbReference>